<dbReference type="VEuPathDB" id="VectorBase:ACON2_033975"/>
<proteinExistence type="predicted"/>
<dbReference type="VEuPathDB" id="VectorBase:ACON2_042109"/>
<sequence length="458" mass="50409">MKSIIVLLAIAGIAAAGRPDTEKVIQTFKEIAPLYKPSIQKAQIFINAIKANATNQLAELHLTIIGKKEQYVQQVIGREEYILQQIGAQRKADQVCMGFVRTSSEMTVNLAGVSFTNCINAADDAIKTKLEEYYSYLGDYEQQLSLLRLLDVFRGENVFHSPQPILARLNEKMEALRNSSSLITDVEVQFMIDQVTQDMEVIDKFRAIVPSYLSAVSEDQQQLLTLERQGTDAIAQFHTDMMLAKETFVMSVTRQEDALIELMNAQNRSVADGQCMQFVSTALNQTVNVIGVAYTTCINAADEALSANISSYYGTIGELEQSVVDGRLLDVFRGDNVFYTPDRIVAKLRQKESELKANNSSTAIGEMREEVAAFQADLSKIRGTYISCMTVAEVSFRSYIELARSQLSASTEVGTAPENVASDTRMASVAAWPVATLALAVGGRISSNENPSVLNAQN</sequence>
<evidence type="ECO:0000313" key="2">
    <source>
        <dbReference type="EnsemblMetazoa" id="ACOM031072-PA.1"/>
    </source>
</evidence>
<feature type="chain" id="PRO_5036446908" evidence="1">
    <location>
        <begin position="17"/>
        <end position="458"/>
    </location>
</feature>
<organism evidence="2">
    <name type="scientific">Anopheles coluzzii</name>
    <name type="common">African malaria mosquito</name>
    <dbReference type="NCBI Taxonomy" id="1518534"/>
    <lineage>
        <taxon>Eukaryota</taxon>
        <taxon>Metazoa</taxon>
        <taxon>Ecdysozoa</taxon>
        <taxon>Arthropoda</taxon>
        <taxon>Hexapoda</taxon>
        <taxon>Insecta</taxon>
        <taxon>Pterygota</taxon>
        <taxon>Neoptera</taxon>
        <taxon>Endopterygota</taxon>
        <taxon>Diptera</taxon>
        <taxon>Nematocera</taxon>
        <taxon>Culicoidea</taxon>
        <taxon>Culicidae</taxon>
        <taxon>Anophelinae</taxon>
        <taxon>Anopheles</taxon>
    </lineage>
</organism>
<dbReference type="EnsemblMetazoa" id="ACOM031072-RA">
    <property type="protein sequence ID" value="ACOM031072-PA.1"/>
    <property type="gene ID" value="ACOM031072"/>
</dbReference>
<reference evidence="2" key="1">
    <citation type="submission" date="2022-08" db="UniProtKB">
        <authorList>
            <consortium name="EnsemblMetazoa"/>
        </authorList>
    </citation>
    <scope>IDENTIFICATION</scope>
</reference>
<feature type="signal peptide" evidence="1">
    <location>
        <begin position="1"/>
        <end position="16"/>
    </location>
</feature>
<name>A0A8W7PFN8_ANOCL</name>
<accession>A0A8W7PFN8</accession>
<dbReference type="AlphaFoldDB" id="A0A8W7PFN8"/>
<protein>
    <submittedName>
        <fullName evidence="2">Uncharacterized protein</fullName>
    </submittedName>
</protein>
<dbReference type="Proteomes" id="UP000075882">
    <property type="component" value="Unassembled WGS sequence"/>
</dbReference>
<keyword evidence="1" id="KW-0732">Signal</keyword>
<evidence type="ECO:0000256" key="1">
    <source>
        <dbReference type="SAM" id="SignalP"/>
    </source>
</evidence>